<comment type="caution">
    <text evidence="4">The sequence shown here is derived from an EMBL/GenBank/DDBJ whole genome shotgun (WGS) entry which is preliminary data.</text>
</comment>
<keyword evidence="5" id="KW-1185">Reference proteome</keyword>
<feature type="domain" description="EAL" evidence="2">
    <location>
        <begin position="534"/>
        <end position="784"/>
    </location>
</feature>
<dbReference type="SUPFAM" id="SSF141868">
    <property type="entry name" value="EAL domain-like"/>
    <property type="match status" value="1"/>
</dbReference>
<dbReference type="EMBL" id="JAMZEG020000004">
    <property type="protein sequence ID" value="MDE8604346.1"/>
    <property type="molecule type" value="Genomic_DNA"/>
</dbReference>
<dbReference type="InterPro" id="IPR035965">
    <property type="entry name" value="PAS-like_dom_sf"/>
</dbReference>
<dbReference type="Pfam" id="PF00563">
    <property type="entry name" value="EAL"/>
    <property type="match status" value="1"/>
</dbReference>
<dbReference type="Gene3D" id="3.30.450.20">
    <property type="entry name" value="PAS domain"/>
    <property type="match status" value="1"/>
</dbReference>
<keyword evidence="1" id="KW-0472">Membrane</keyword>
<dbReference type="Gene3D" id="3.20.20.450">
    <property type="entry name" value="EAL domain"/>
    <property type="match status" value="1"/>
</dbReference>
<dbReference type="PANTHER" id="PTHR44757:SF2">
    <property type="entry name" value="BIOFILM ARCHITECTURE MAINTENANCE PROTEIN MBAA"/>
    <property type="match status" value="1"/>
</dbReference>
<feature type="transmembrane region" description="Helical" evidence="1">
    <location>
        <begin position="72"/>
        <end position="95"/>
    </location>
</feature>
<dbReference type="NCBIfam" id="TIGR00254">
    <property type="entry name" value="GGDEF"/>
    <property type="match status" value="1"/>
</dbReference>
<feature type="domain" description="GGDEF" evidence="3">
    <location>
        <begin position="392"/>
        <end position="525"/>
    </location>
</feature>
<dbReference type="RefSeq" id="WP_255896893.1">
    <property type="nucleotide sequence ID" value="NZ_JAMZEG020000004.1"/>
</dbReference>
<dbReference type="InterPro" id="IPR035919">
    <property type="entry name" value="EAL_sf"/>
</dbReference>
<evidence type="ECO:0000313" key="4">
    <source>
        <dbReference type="EMBL" id="MDE8604346.1"/>
    </source>
</evidence>
<sequence>MSSQPTNDHPIKCLSQAFSAFFRQVTIPSEHADSYRYHQFCTIARLLPLVSLATFFAAFCGWYFAWNQGNNGLLVIWTSILALIALSELIVWWLYIARPSVHHATKFTVYMLAFSIGLAGIFYAIITIHLFSLFSDHERIFLFAIVSAFLSSGGWLFASIPLVGLVWTISMSAGLIFGLTYLFGDTYFLLAALVAFYCAFLCSAIIIFSRQYLKALIAETEIENQHQTVSLLLHDFEEKATDWLWETNKKGHLRHLSQKLIEAAQSDVEKLLASPYIDIIENLLAKDEKHALDQLKTLSEALASSSNFSNVVVPVNLDCETRWWSFSAKKLMDKAQKFNGWRGVASDITNSVLREREMIKQANTDTLTQIGNRLFFNEQLAALFPKTYETGESCALLLLDLDNFKLINDSFGHAAGDALLIEASKRLHDNTPDKAILARLGGDEFAIIVPHPAQYTDIAMLSSQLQKAISQPWQYGENLIEIHASMGIAFTSQAITHIDSLLRASDLALYAAKEAGRDTVRFFDPTMEEAANHKGQILGEMRQSIFNNEFVLHYQPQLDLNTEKLIGFEALVRWKHPKRGMIPPLDFIPIAEESGLILPLGSWVLEQACLEATKWPSDTYVAVNVSAIQIERSDFLSEVKAVLQRTQLPPERLEIEITESVLMTDKTPAFNFLMGLKEIGVKIALDDFGTGFSSLSYLQNLPLDKIKIDQSFINLSDTDDKACAIIRTITQLAEALQLNTIAEGIERNGQYKLLSDLGVNSGQGYWYARPMPAEDITAFIEGEKTS</sequence>
<evidence type="ECO:0000259" key="3">
    <source>
        <dbReference type="PROSITE" id="PS50887"/>
    </source>
</evidence>
<feature type="transmembrane region" description="Helical" evidence="1">
    <location>
        <begin position="140"/>
        <end position="158"/>
    </location>
</feature>
<dbReference type="InterPro" id="IPR043128">
    <property type="entry name" value="Rev_trsase/Diguanyl_cyclase"/>
</dbReference>
<dbReference type="InterPro" id="IPR029787">
    <property type="entry name" value="Nucleotide_cyclase"/>
</dbReference>
<evidence type="ECO:0000259" key="2">
    <source>
        <dbReference type="PROSITE" id="PS50883"/>
    </source>
</evidence>
<feature type="transmembrane region" description="Helical" evidence="1">
    <location>
        <begin position="189"/>
        <end position="208"/>
    </location>
</feature>
<dbReference type="PROSITE" id="PS50887">
    <property type="entry name" value="GGDEF"/>
    <property type="match status" value="1"/>
</dbReference>
<dbReference type="InterPro" id="IPR001633">
    <property type="entry name" value="EAL_dom"/>
</dbReference>
<accession>A0ABT5WHQ7</accession>
<proteinExistence type="predicted"/>
<evidence type="ECO:0000313" key="5">
    <source>
        <dbReference type="Proteomes" id="UP001139522"/>
    </source>
</evidence>
<reference evidence="4" key="1">
    <citation type="submission" date="2023-01" db="EMBL/GenBank/DDBJ databases">
        <title>Psychroserpens sp. MSW6 and Marinomonas sp. RSW2, isolated from seawater.</title>
        <authorList>
            <person name="Kristyanto S."/>
            <person name="Jung J."/>
            <person name="Kim J.M."/>
            <person name="Jeon C.O."/>
        </authorList>
    </citation>
    <scope>NUCLEOTIDE SEQUENCE</scope>
    <source>
        <strain evidence="4">RSW2</strain>
    </source>
</reference>
<protein>
    <submittedName>
        <fullName evidence="4">EAL domain-containing protein</fullName>
    </submittedName>
</protein>
<dbReference type="SUPFAM" id="SSF55785">
    <property type="entry name" value="PYP-like sensor domain (PAS domain)"/>
    <property type="match status" value="1"/>
</dbReference>
<dbReference type="PROSITE" id="PS50883">
    <property type="entry name" value="EAL"/>
    <property type="match status" value="1"/>
</dbReference>
<dbReference type="InterPro" id="IPR000160">
    <property type="entry name" value="GGDEF_dom"/>
</dbReference>
<feature type="transmembrane region" description="Helical" evidence="1">
    <location>
        <begin position="46"/>
        <end position="66"/>
    </location>
</feature>
<dbReference type="SMART" id="SM00267">
    <property type="entry name" value="GGDEF"/>
    <property type="match status" value="1"/>
</dbReference>
<feature type="transmembrane region" description="Helical" evidence="1">
    <location>
        <begin position="107"/>
        <end position="134"/>
    </location>
</feature>
<feature type="transmembrane region" description="Helical" evidence="1">
    <location>
        <begin position="165"/>
        <end position="183"/>
    </location>
</feature>
<gene>
    <name evidence="4" type="ORF">M3I01_015850</name>
</gene>
<keyword evidence="1" id="KW-0812">Transmembrane</keyword>
<dbReference type="Pfam" id="PF00990">
    <property type="entry name" value="GGDEF"/>
    <property type="match status" value="1"/>
</dbReference>
<dbReference type="CDD" id="cd01949">
    <property type="entry name" value="GGDEF"/>
    <property type="match status" value="1"/>
</dbReference>
<dbReference type="CDD" id="cd01948">
    <property type="entry name" value="EAL"/>
    <property type="match status" value="1"/>
</dbReference>
<dbReference type="PANTHER" id="PTHR44757">
    <property type="entry name" value="DIGUANYLATE CYCLASE DGCP"/>
    <property type="match status" value="1"/>
</dbReference>
<dbReference type="SUPFAM" id="SSF55073">
    <property type="entry name" value="Nucleotide cyclase"/>
    <property type="match status" value="1"/>
</dbReference>
<name>A0ABT5WHQ7_9GAMM</name>
<dbReference type="Gene3D" id="3.30.70.270">
    <property type="match status" value="1"/>
</dbReference>
<organism evidence="4 5">
    <name type="scientific">Marinomonas maritima</name>
    <dbReference type="NCBI Taxonomy" id="2940935"/>
    <lineage>
        <taxon>Bacteria</taxon>
        <taxon>Pseudomonadati</taxon>
        <taxon>Pseudomonadota</taxon>
        <taxon>Gammaproteobacteria</taxon>
        <taxon>Oceanospirillales</taxon>
        <taxon>Oceanospirillaceae</taxon>
        <taxon>Marinomonas</taxon>
    </lineage>
</organism>
<dbReference type="Proteomes" id="UP001139522">
    <property type="component" value="Unassembled WGS sequence"/>
</dbReference>
<evidence type="ECO:0000256" key="1">
    <source>
        <dbReference type="SAM" id="Phobius"/>
    </source>
</evidence>
<dbReference type="SMART" id="SM00052">
    <property type="entry name" value="EAL"/>
    <property type="match status" value="1"/>
</dbReference>
<keyword evidence="1" id="KW-1133">Transmembrane helix</keyword>
<dbReference type="InterPro" id="IPR052155">
    <property type="entry name" value="Biofilm_reg_signaling"/>
</dbReference>